<name>A0ACB6YXT4_THEGA</name>
<sequence length="127" mass="14227">MRFAAAISERLLTRLEVLEGQVTTQANALQLQVSGLDSLLTRRSEDRQFLLSWNAALEREVEELKQLVTRLEGEFGVLLARVEALEWVTPSEYLSVENLLASGVDDIQEMDAEVAVDTSEPLFPHLS</sequence>
<reference evidence="1" key="2">
    <citation type="journal article" date="2020" name="Nat. Commun.">
        <title>Large-scale genome sequencing of mycorrhizal fungi provides insights into the early evolution of symbiotic traits.</title>
        <authorList>
            <person name="Miyauchi S."/>
            <person name="Kiss E."/>
            <person name="Kuo A."/>
            <person name="Drula E."/>
            <person name="Kohler A."/>
            <person name="Sanchez-Garcia M."/>
            <person name="Morin E."/>
            <person name="Andreopoulos B."/>
            <person name="Barry K.W."/>
            <person name="Bonito G."/>
            <person name="Buee M."/>
            <person name="Carver A."/>
            <person name="Chen C."/>
            <person name="Cichocki N."/>
            <person name="Clum A."/>
            <person name="Culley D."/>
            <person name="Crous P.W."/>
            <person name="Fauchery L."/>
            <person name="Girlanda M."/>
            <person name="Hayes R.D."/>
            <person name="Keri Z."/>
            <person name="LaButti K."/>
            <person name="Lipzen A."/>
            <person name="Lombard V."/>
            <person name="Magnuson J."/>
            <person name="Maillard F."/>
            <person name="Murat C."/>
            <person name="Nolan M."/>
            <person name="Ohm R.A."/>
            <person name="Pangilinan J."/>
            <person name="Pereira M.F."/>
            <person name="Perotto S."/>
            <person name="Peter M."/>
            <person name="Pfister S."/>
            <person name="Riley R."/>
            <person name="Sitrit Y."/>
            <person name="Stielow J.B."/>
            <person name="Szollosi G."/>
            <person name="Zifcakova L."/>
            <person name="Stursova M."/>
            <person name="Spatafora J.W."/>
            <person name="Tedersoo L."/>
            <person name="Vaario L.M."/>
            <person name="Yamada A."/>
            <person name="Yan M."/>
            <person name="Wang P."/>
            <person name="Xu J."/>
            <person name="Bruns T."/>
            <person name="Baldrian P."/>
            <person name="Vilgalys R."/>
            <person name="Dunand C."/>
            <person name="Henrissat B."/>
            <person name="Grigoriev I.V."/>
            <person name="Hibbett D."/>
            <person name="Nagy L.G."/>
            <person name="Martin F.M."/>
        </authorList>
    </citation>
    <scope>NUCLEOTIDE SEQUENCE</scope>
    <source>
        <strain evidence="1">P2</strain>
    </source>
</reference>
<evidence type="ECO:0000313" key="2">
    <source>
        <dbReference type="Proteomes" id="UP000886501"/>
    </source>
</evidence>
<dbReference type="Proteomes" id="UP000886501">
    <property type="component" value="Unassembled WGS sequence"/>
</dbReference>
<proteinExistence type="predicted"/>
<protein>
    <submittedName>
        <fullName evidence="1">Uncharacterized protein</fullName>
    </submittedName>
</protein>
<comment type="caution">
    <text evidence="1">The sequence shown here is derived from an EMBL/GenBank/DDBJ whole genome shotgun (WGS) entry which is preliminary data.</text>
</comment>
<organism evidence="1 2">
    <name type="scientific">Thelephora ganbajun</name>
    <name type="common">Ganba fungus</name>
    <dbReference type="NCBI Taxonomy" id="370292"/>
    <lineage>
        <taxon>Eukaryota</taxon>
        <taxon>Fungi</taxon>
        <taxon>Dikarya</taxon>
        <taxon>Basidiomycota</taxon>
        <taxon>Agaricomycotina</taxon>
        <taxon>Agaricomycetes</taxon>
        <taxon>Thelephorales</taxon>
        <taxon>Thelephoraceae</taxon>
        <taxon>Thelephora</taxon>
    </lineage>
</organism>
<gene>
    <name evidence="1" type="ORF">BDM02DRAFT_3193640</name>
</gene>
<reference evidence="1" key="1">
    <citation type="submission" date="2019-10" db="EMBL/GenBank/DDBJ databases">
        <authorList>
            <consortium name="DOE Joint Genome Institute"/>
            <person name="Kuo A."/>
            <person name="Miyauchi S."/>
            <person name="Kiss E."/>
            <person name="Drula E."/>
            <person name="Kohler A."/>
            <person name="Sanchez-Garcia M."/>
            <person name="Andreopoulos B."/>
            <person name="Barry K.W."/>
            <person name="Bonito G."/>
            <person name="Buee M."/>
            <person name="Carver A."/>
            <person name="Chen C."/>
            <person name="Cichocki N."/>
            <person name="Clum A."/>
            <person name="Culley D."/>
            <person name="Crous P.W."/>
            <person name="Fauchery L."/>
            <person name="Girlanda M."/>
            <person name="Hayes R."/>
            <person name="Keri Z."/>
            <person name="Labutti K."/>
            <person name="Lipzen A."/>
            <person name="Lombard V."/>
            <person name="Magnuson J."/>
            <person name="Maillard F."/>
            <person name="Morin E."/>
            <person name="Murat C."/>
            <person name="Nolan M."/>
            <person name="Ohm R."/>
            <person name="Pangilinan J."/>
            <person name="Pereira M."/>
            <person name="Perotto S."/>
            <person name="Peter M."/>
            <person name="Riley R."/>
            <person name="Sitrit Y."/>
            <person name="Stielow B."/>
            <person name="Szollosi G."/>
            <person name="Zifcakova L."/>
            <person name="Stursova M."/>
            <person name="Spatafora J.W."/>
            <person name="Tedersoo L."/>
            <person name="Vaario L.-M."/>
            <person name="Yamada A."/>
            <person name="Yan M."/>
            <person name="Wang P."/>
            <person name="Xu J."/>
            <person name="Bruns T."/>
            <person name="Baldrian P."/>
            <person name="Vilgalys R."/>
            <person name="Henrissat B."/>
            <person name="Grigoriev I.V."/>
            <person name="Hibbett D."/>
            <person name="Nagy L.G."/>
            <person name="Martin F.M."/>
        </authorList>
    </citation>
    <scope>NUCLEOTIDE SEQUENCE</scope>
    <source>
        <strain evidence="1">P2</strain>
    </source>
</reference>
<evidence type="ECO:0000313" key="1">
    <source>
        <dbReference type="EMBL" id="KAF9642231.1"/>
    </source>
</evidence>
<dbReference type="EMBL" id="MU118589">
    <property type="protein sequence ID" value="KAF9642231.1"/>
    <property type="molecule type" value="Genomic_DNA"/>
</dbReference>
<accession>A0ACB6YXT4</accession>
<keyword evidence="2" id="KW-1185">Reference proteome</keyword>